<evidence type="ECO:0000313" key="2">
    <source>
        <dbReference type="Proteomes" id="UP000829685"/>
    </source>
</evidence>
<organism evidence="1 2">
    <name type="scientific">Neoarthrinium moseri</name>
    <dbReference type="NCBI Taxonomy" id="1658444"/>
    <lineage>
        <taxon>Eukaryota</taxon>
        <taxon>Fungi</taxon>
        <taxon>Dikarya</taxon>
        <taxon>Ascomycota</taxon>
        <taxon>Pezizomycotina</taxon>
        <taxon>Sordariomycetes</taxon>
        <taxon>Xylariomycetidae</taxon>
        <taxon>Amphisphaeriales</taxon>
        <taxon>Apiosporaceae</taxon>
        <taxon>Neoarthrinium</taxon>
    </lineage>
</organism>
<reference evidence="1" key="1">
    <citation type="submission" date="2021-03" db="EMBL/GenBank/DDBJ databases">
        <title>Revisited historic fungal species revealed as producer of novel bioactive compounds through whole genome sequencing and comparative genomics.</title>
        <authorList>
            <person name="Vignolle G.A."/>
            <person name="Hochenegger N."/>
            <person name="Mach R.L."/>
            <person name="Mach-Aigner A.R."/>
            <person name="Javad Rahimi M."/>
            <person name="Salim K.A."/>
            <person name="Chan C.M."/>
            <person name="Lim L.B.L."/>
            <person name="Cai F."/>
            <person name="Druzhinina I.S."/>
            <person name="U'Ren J.M."/>
            <person name="Derntl C."/>
        </authorList>
    </citation>
    <scope>NUCLEOTIDE SEQUENCE</scope>
    <source>
        <strain evidence="1">TUCIM 5799</strain>
    </source>
</reference>
<dbReference type="OrthoDB" id="4196148at2759"/>
<accession>A0A9P9WKY5</accession>
<dbReference type="EMBL" id="JAFIMR010000016">
    <property type="protein sequence ID" value="KAI1868848.1"/>
    <property type="molecule type" value="Genomic_DNA"/>
</dbReference>
<evidence type="ECO:0000313" key="1">
    <source>
        <dbReference type="EMBL" id="KAI1868848.1"/>
    </source>
</evidence>
<dbReference type="AlphaFoldDB" id="A0A9P9WKY5"/>
<protein>
    <submittedName>
        <fullName evidence="1">Uncharacterized protein</fullName>
    </submittedName>
</protein>
<keyword evidence="2" id="KW-1185">Reference proteome</keyword>
<proteinExistence type="predicted"/>
<sequence length="210" mass="23818">MAEPPSYAAANISDPRSQIHSAELPSFTLDKTLVFPSGPPAVAMYKVSRDPRDIQSHGSLEVGRLHYRLTSTGGEGNIRQSRTSDLYQILPSRTPHYLYIGQRTEVLLFGKGSRRATFEEATMIPGWGTGNWKIPGFFRVKRGLRSKMSAKGETRWLDWATRKVVAVEKKQDWPGYRRILPTLEIRVDLGDKSTNLLISCWVARLWRESD</sequence>
<dbReference type="Proteomes" id="UP000829685">
    <property type="component" value="Unassembled WGS sequence"/>
</dbReference>
<comment type="caution">
    <text evidence="1">The sequence shown here is derived from an EMBL/GenBank/DDBJ whole genome shotgun (WGS) entry which is preliminary data.</text>
</comment>
<gene>
    <name evidence="1" type="ORF">JX265_006827</name>
</gene>
<name>A0A9P9WKY5_9PEZI</name>